<dbReference type="Proteomes" id="UP001499987">
    <property type="component" value="Unassembled WGS sequence"/>
</dbReference>
<evidence type="ECO:0000313" key="3">
    <source>
        <dbReference type="Proteomes" id="UP001499987"/>
    </source>
</evidence>
<proteinExistence type="predicted"/>
<dbReference type="RefSeq" id="WP_344623447.1">
    <property type="nucleotide sequence ID" value="NZ_BAAALD010000016.1"/>
</dbReference>
<feature type="compositionally biased region" description="Low complexity" evidence="1">
    <location>
        <begin position="130"/>
        <end position="156"/>
    </location>
</feature>
<feature type="region of interest" description="Disordered" evidence="1">
    <location>
        <begin position="129"/>
        <end position="156"/>
    </location>
</feature>
<feature type="region of interest" description="Disordered" evidence="1">
    <location>
        <begin position="94"/>
        <end position="114"/>
    </location>
</feature>
<dbReference type="EMBL" id="BAAALD010000016">
    <property type="protein sequence ID" value="GAA1080025.1"/>
    <property type="molecule type" value="Genomic_DNA"/>
</dbReference>
<evidence type="ECO:0000256" key="1">
    <source>
        <dbReference type="SAM" id="MobiDB-lite"/>
    </source>
</evidence>
<gene>
    <name evidence="2" type="ORF">GCM10009663_23190</name>
</gene>
<sequence length="156" mass="16279">MSTGSGSGYRVEVDNLRAFASQVRGLLGEFESAAGGSRVHSQSGVSRSAFGTFSEAEALHAKYQDMRDSLREVLDALQQAIEEAQHKAELTARNYEEQEHETSHALKVNSDGWSVGSTAAPVTAAYRSNSAAGPAVGPKGPAGSSPAGSGDPQPSW</sequence>
<keyword evidence="3" id="KW-1185">Reference proteome</keyword>
<name>A0ABP4DZG7_9ACTN</name>
<protein>
    <recommendedName>
        <fullName evidence="4">WXG100 family type VII secretion target</fullName>
    </recommendedName>
</protein>
<feature type="compositionally biased region" description="Basic and acidic residues" evidence="1">
    <location>
        <begin position="94"/>
        <end position="104"/>
    </location>
</feature>
<evidence type="ECO:0000313" key="2">
    <source>
        <dbReference type="EMBL" id="GAA1080025.1"/>
    </source>
</evidence>
<evidence type="ECO:0008006" key="4">
    <source>
        <dbReference type="Google" id="ProtNLM"/>
    </source>
</evidence>
<reference evidence="3" key="1">
    <citation type="journal article" date="2019" name="Int. J. Syst. Evol. Microbiol.">
        <title>The Global Catalogue of Microorganisms (GCM) 10K type strain sequencing project: providing services to taxonomists for standard genome sequencing and annotation.</title>
        <authorList>
            <consortium name="The Broad Institute Genomics Platform"/>
            <consortium name="The Broad Institute Genome Sequencing Center for Infectious Disease"/>
            <person name="Wu L."/>
            <person name="Ma J."/>
        </authorList>
    </citation>
    <scope>NUCLEOTIDE SEQUENCE [LARGE SCALE GENOMIC DNA]</scope>
    <source>
        <strain evidence="3">JCM 13002</strain>
    </source>
</reference>
<comment type="caution">
    <text evidence="2">The sequence shown here is derived from an EMBL/GenBank/DDBJ whole genome shotgun (WGS) entry which is preliminary data.</text>
</comment>
<organism evidence="2 3">
    <name type="scientific">Kitasatospora arboriphila</name>
    <dbReference type="NCBI Taxonomy" id="258052"/>
    <lineage>
        <taxon>Bacteria</taxon>
        <taxon>Bacillati</taxon>
        <taxon>Actinomycetota</taxon>
        <taxon>Actinomycetes</taxon>
        <taxon>Kitasatosporales</taxon>
        <taxon>Streptomycetaceae</taxon>
        <taxon>Kitasatospora</taxon>
    </lineage>
</organism>
<accession>A0ABP4DZG7</accession>